<proteinExistence type="predicted"/>
<feature type="transmembrane region" description="Helical" evidence="1">
    <location>
        <begin position="158"/>
        <end position="188"/>
    </location>
</feature>
<keyword evidence="1" id="KW-1133">Transmembrane helix</keyword>
<feature type="transmembrane region" description="Helical" evidence="1">
    <location>
        <begin position="368"/>
        <end position="386"/>
    </location>
</feature>
<feature type="transmembrane region" description="Helical" evidence="1">
    <location>
        <begin position="318"/>
        <end position="335"/>
    </location>
</feature>
<protein>
    <recommendedName>
        <fullName evidence="4">Dolichyl-phosphate-mannose-protein mannosyltransferase</fullName>
    </recommendedName>
</protein>
<feature type="transmembrane region" description="Helical" evidence="1">
    <location>
        <begin position="398"/>
        <end position="416"/>
    </location>
</feature>
<feature type="transmembrane region" description="Helical" evidence="1">
    <location>
        <begin position="342"/>
        <end position="362"/>
    </location>
</feature>
<name>A0A1G9CLR5_9BACT</name>
<evidence type="ECO:0000256" key="1">
    <source>
        <dbReference type="SAM" id="Phobius"/>
    </source>
</evidence>
<keyword evidence="1" id="KW-0812">Transmembrane</keyword>
<dbReference type="STRING" id="246191.SAMN05660337_0718"/>
<feature type="transmembrane region" description="Helical" evidence="1">
    <location>
        <begin position="200"/>
        <end position="221"/>
    </location>
</feature>
<evidence type="ECO:0000313" key="3">
    <source>
        <dbReference type="Proteomes" id="UP000199053"/>
    </source>
</evidence>
<gene>
    <name evidence="2" type="ORF">SAMN05660337_0718</name>
</gene>
<accession>A0A1G9CLR5</accession>
<dbReference type="EMBL" id="FNGA01000001">
    <property type="protein sequence ID" value="SDK52394.1"/>
    <property type="molecule type" value="Genomic_DNA"/>
</dbReference>
<dbReference type="Proteomes" id="UP000199053">
    <property type="component" value="Unassembled WGS sequence"/>
</dbReference>
<reference evidence="3" key="1">
    <citation type="submission" date="2016-10" db="EMBL/GenBank/DDBJ databases">
        <authorList>
            <person name="Varghese N."/>
            <person name="Submissions S."/>
        </authorList>
    </citation>
    <scope>NUCLEOTIDE SEQUENCE [LARGE SCALE GENOMIC DNA]</scope>
    <source>
        <strain evidence="3">DSM 16995</strain>
    </source>
</reference>
<feature type="transmembrane region" description="Helical" evidence="1">
    <location>
        <begin position="56"/>
        <end position="76"/>
    </location>
</feature>
<evidence type="ECO:0008006" key="4">
    <source>
        <dbReference type="Google" id="ProtNLM"/>
    </source>
</evidence>
<feature type="transmembrane region" description="Helical" evidence="1">
    <location>
        <begin position="135"/>
        <end position="152"/>
    </location>
</feature>
<keyword evidence="3" id="KW-1185">Reference proteome</keyword>
<feature type="transmembrane region" description="Helical" evidence="1">
    <location>
        <begin position="289"/>
        <end position="306"/>
    </location>
</feature>
<evidence type="ECO:0000313" key="2">
    <source>
        <dbReference type="EMBL" id="SDK52394.1"/>
    </source>
</evidence>
<sequence>MLGSDQMSDRSYLQYLLALILFAFYSYLSMFGTAYFGDFGFTVTNYKYFISNPDSVYFWFANWVTLAAGWSVEALFSQYGMKIFIIACAAIYSVNFLLADAIVKLCFGKKYTVVVFLTSLFVLTGSSGYINRYSLTALFLNILLFFLAKYLFQGKREYLILAGFVGGVLCFVRIPNLAVISLCVVFFLGNDFKKGITDALFFIVSWVVGCCVVLLAIKLVGHYEYFILGLKVLIAKGKGVTENHNLFTMIERLLKDTLSAVALGGPFAIATFAVYSTLKGSTRLGLKKILTVAGFIVLATLIAYLAHRWLDLRFWHRYLFTGYILISGVVLLSITKNISFRIFIAALLIVSFVPMVGSANGLTRNIGGLWVLIPVVICKFLIPILSEENNFQVRYRKLVAGSILTLGILLWGIRIYPHLLYVAQCDVYDSKYTKQYDTEENVGKCQDELDKIGKFTSVGDSMITYEQSSMLYYLLDTVPYLHSPEPIFWGPQLQGVIDQVVGENLNLPIVVESVIDLKILGHEKNKETMHTFLSKNKYKLVWSNENFTVYLPK</sequence>
<dbReference type="AlphaFoldDB" id="A0A1G9CLR5"/>
<feature type="transmembrane region" description="Helical" evidence="1">
    <location>
        <begin position="257"/>
        <end position="277"/>
    </location>
</feature>
<feature type="transmembrane region" description="Helical" evidence="1">
    <location>
        <begin position="111"/>
        <end position="130"/>
    </location>
</feature>
<organism evidence="2 3">
    <name type="scientific">Maridesulfovibrio ferrireducens</name>
    <dbReference type="NCBI Taxonomy" id="246191"/>
    <lineage>
        <taxon>Bacteria</taxon>
        <taxon>Pseudomonadati</taxon>
        <taxon>Thermodesulfobacteriota</taxon>
        <taxon>Desulfovibrionia</taxon>
        <taxon>Desulfovibrionales</taxon>
        <taxon>Desulfovibrionaceae</taxon>
        <taxon>Maridesulfovibrio</taxon>
    </lineage>
</organism>
<keyword evidence="1" id="KW-0472">Membrane</keyword>
<feature type="transmembrane region" description="Helical" evidence="1">
    <location>
        <begin position="83"/>
        <end position="105"/>
    </location>
</feature>
<feature type="transmembrane region" description="Helical" evidence="1">
    <location>
        <begin position="12"/>
        <end position="36"/>
    </location>
</feature>